<evidence type="ECO:0000313" key="8">
    <source>
        <dbReference type="EMBL" id="KRM87807.1"/>
    </source>
</evidence>
<dbReference type="AlphaFoldDB" id="A0A0R2C7F3"/>
<sequence>MVRELFVKYKSIIAYLFWGVITTIVNIGVFMIWFQLGGNYQVGTVLAWFLSVLVAFFSNKVWVFNSHYGSFSDTLRELVSFFGARLVTLAMDMLITWIGISLLHWDALVVKILDNVIVVIANYVLSKLFVFRKSKDV</sequence>
<protein>
    <submittedName>
        <fullName evidence="8">GtcA family membrane protein</fullName>
    </submittedName>
</protein>
<evidence type="ECO:0000256" key="4">
    <source>
        <dbReference type="ARBA" id="ARBA00022989"/>
    </source>
</evidence>
<evidence type="ECO:0000256" key="1">
    <source>
        <dbReference type="ARBA" id="ARBA00004141"/>
    </source>
</evidence>
<dbReference type="Proteomes" id="UP000051789">
    <property type="component" value="Unassembled WGS sequence"/>
</dbReference>
<evidence type="ECO:0000256" key="5">
    <source>
        <dbReference type="ARBA" id="ARBA00023136"/>
    </source>
</evidence>
<evidence type="ECO:0000313" key="9">
    <source>
        <dbReference type="Proteomes" id="UP000051789"/>
    </source>
</evidence>
<reference evidence="8 9" key="1">
    <citation type="journal article" date="2015" name="Genome Announc.">
        <title>Expanding the biotechnology potential of lactobacilli through comparative genomics of 213 strains and associated genera.</title>
        <authorList>
            <person name="Sun Z."/>
            <person name="Harris H.M."/>
            <person name="McCann A."/>
            <person name="Guo C."/>
            <person name="Argimon S."/>
            <person name="Zhang W."/>
            <person name="Yang X."/>
            <person name="Jeffery I.B."/>
            <person name="Cooney J.C."/>
            <person name="Kagawa T.F."/>
            <person name="Liu W."/>
            <person name="Song Y."/>
            <person name="Salvetti E."/>
            <person name="Wrobel A."/>
            <person name="Rasinkangas P."/>
            <person name="Parkhill J."/>
            <person name="Rea M.C."/>
            <person name="O'Sullivan O."/>
            <person name="Ritari J."/>
            <person name="Douillard F.P."/>
            <person name="Paul Ross R."/>
            <person name="Yang R."/>
            <person name="Briner A.E."/>
            <person name="Felis G.E."/>
            <person name="de Vos W.M."/>
            <person name="Barrangou R."/>
            <person name="Klaenhammer T.R."/>
            <person name="Caufield P.W."/>
            <person name="Cui Y."/>
            <person name="Zhang H."/>
            <person name="O'Toole P.W."/>
        </authorList>
    </citation>
    <scope>NUCLEOTIDE SEQUENCE [LARGE SCALE GENOMIC DNA]</scope>
    <source>
        <strain evidence="8 9">DSM 22698</strain>
    </source>
</reference>
<dbReference type="PANTHER" id="PTHR38459:SF5">
    <property type="entry name" value="CELL WALL TEICHOIC ACID GLYCOSYLATION PROTEIN GTCA"/>
    <property type="match status" value="1"/>
</dbReference>
<evidence type="ECO:0000256" key="6">
    <source>
        <dbReference type="SAM" id="Phobius"/>
    </source>
</evidence>
<feature type="transmembrane region" description="Helical" evidence="6">
    <location>
        <begin position="40"/>
        <end position="57"/>
    </location>
</feature>
<evidence type="ECO:0000256" key="2">
    <source>
        <dbReference type="ARBA" id="ARBA00009399"/>
    </source>
</evidence>
<feature type="transmembrane region" description="Helical" evidence="6">
    <location>
        <begin position="112"/>
        <end position="131"/>
    </location>
</feature>
<keyword evidence="4 6" id="KW-1133">Transmembrane helix</keyword>
<proteinExistence type="inferred from homology"/>
<comment type="subcellular location">
    <subcellularLocation>
        <location evidence="1">Membrane</location>
        <topology evidence="1">Multi-pass membrane protein</topology>
    </subcellularLocation>
</comment>
<dbReference type="PANTHER" id="PTHR38459">
    <property type="entry name" value="PROPHAGE BACTOPRENOL-LINKED GLUCOSE TRANSLOCASE HOMOLOG"/>
    <property type="match status" value="1"/>
</dbReference>
<dbReference type="InterPro" id="IPR051401">
    <property type="entry name" value="GtrA_CellWall_Glycosyl"/>
</dbReference>
<comment type="similarity">
    <text evidence="2">Belongs to the GtrA family.</text>
</comment>
<evidence type="ECO:0000256" key="3">
    <source>
        <dbReference type="ARBA" id="ARBA00022692"/>
    </source>
</evidence>
<keyword evidence="9" id="KW-1185">Reference proteome</keyword>
<feature type="transmembrane region" description="Helical" evidence="6">
    <location>
        <begin position="12"/>
        <end position="34"/>
    </location>
</feature>
<feature type="domain" description="GtrA/DPMS transmembrane" evidence="7">
    <location>
        <begin position="15"/>
        <end position="131"/>
    </location>
</feature>
<comment type="caution">
    <text evidence="8">The sequence shown here is derived from an EMBL/GenBank/DDBJ whole genome shotgun (WGS) entry which is preliminary data.</text>
</comment>
<dbReference type="PATRIC" id="fig|1423810.4.peg.83"/>
<gene>
    <name evidence="8" type="ORF">FD19_GL000083</name>
</gene>
<dbReference type="GO" id="GO:0005886">
    <property type="term" value="C:plasma membrane"/>
    <property type="evidence" value="ECO:0007669"/>
    <property type="project" value="TreeGrafter"/>
</dbReference>
<organism evidence="8 9">
    <name type="scientific">Lacticaseibacillus thailandensis DSM 22698 = JCM 13996</name>
    <dbReference type="NCBI Taxonomy" id="1423810"/>
    <lineage>
        <taxon>Bacteria</taxon>
        <taxon>Bacillati</taxon>
        <taxon>Bacillota</taxon>
        <taxon>Bacilli</taxon>
        <taxon>Lactobacillales</taxon>
        <taxon>Lactobacillaceae</taxon>
        <taxon>Lacticaseibacillus</taxon>
    </lineage>
</organism>
<dbReference type="GO" id="GO:0000271">
    <property type="term" value="P:polysaccharide biosynthetic process"/>
    <property type="evidence" value="ECO:0007669"/>
    <property type="project" value="InterPro"/>
</dbReference>
<feature type="transmembrane region" description="Helical" evidence="6">
    <location>
        <begin position="78"/>
        <end position="100"/>
    </location>
</feature>
<dbReference type="Pfam" id="PF04138">
    <property type="entry name" value="GtrA_DPMS_TM"/>
    <property type="match status" value="1"/>
</dbReference>
<dbReference type="EMBL" id="AYZK01000001">
    <property type="protein sequence ID" value="KRM87807.1"/>
    <property type="molecule type" value="Genomic_DNA"/>
</dbReference>
<dbReference type="STRING" id="1423810.FD19_GL000083"/>
<dbReference type="RefSeq" id="WP_056968865.1">
    <property type="nucleotide sequence ID" value="NZ_AYZK01000001.1"/>
</dbReference>
<evidence type="ECO:0000259" key="7">
    <source>
        <dbReference type="Pfam" id="PF04138"/>
    </source>
</evidence>
<keyword evidence="5 6" id="KW-0472">Membrane</keyword>
<keyword evidence="3 6" id="KW-0812">Transmembrane</keyword>
<name>A0A0R2C7F3_9LACO</name>
<dbReference type="InterPro" id="IPR007267">
    <property type="entry name" value="GtrA_DPMS_TM"/>
</dbReference>
<accession>A0A0R2C7F3</accession>